<dbReference type="STRING" id="880071.Fleli_2606"/>
<evidence type="ECO:0008006" key="5">
    <source>
        <dbReference type="Google" id="ProtNLM"/>
    </source>
</evidence>
<dbReference type="PATRIC" id="fig|880071.3.peg.2596"/>
<keyword evidence="2" id="KW-0732">Signal</keyword>
<feature type="compositionally biased region" description="Low complexity" evidence="1">
    <location>
        <begin position="35"/>
        <end position="51"/>
    </location>
</feature>
<sequence precursor="true">MHMQKFRISLFASLFLLLSSAFLISCSGKKKTETETTTTTATTDNGSTATEEMPKEEEVEGGALNKFFPKKEGVYKVVYNQEKDGFVQASLEQDGKEVATLAISDLSANMDTKAKYEKSTMKVGTYPALKKGSKGTAILVGDRYQVNIRSKDDSFDEDMRKAWFEKFDLSGLANLK</sequence>
<accession>I4ALY4</accession>
<evidence type="ECO:0000256" key="2">
    <source>
        <dbReference type="SAM" id="SignalP"/>
    </source>
</evidence>
<protein>
    <recommendedName>
        <fullName evidence="5">Lipoprotein</fullName>
    </recommendedName>
</protein>
<feature type="signal peptide" evidence="2">
    <location>
        <begin position="1"/>
        <end position="25"/>
    </location>
</feature>
<dbReference type="KEGG" id="fli:Fleli_2606"/>
<dbReference type="PROSITE" id="PS51257">
    <property type="entry name" value="PROKAR_LIPOPROTEIN"/>
    <property type="match status" value="1"/>
</dbReference>
<dbReference type="HOGENOM" id="CLU_1569943_0_0_10"/>
<evidence type="ECO:0000256" key="1">
    <source>
        <dbReference type="SAM" id="MobiDB-lite"/>
    </source>
</evidence>
<feature type="region of interest" description="Disordered" evidence="1">
    <location>
        <begin position="33"/>
        <end position="54"/>
    </location>
</feature>
<dbReference type="EMBL" id="CP003345">
    <property type="protein sequence ID" value="AFM04969.1"/>
    <property type="molecule type" value="Genomic_DNA"/>
</dbReference>
<name>I4ALY4_BERLS</name>
<feature type="chain" id="PRO_5003686049" description="Lipoprotein" evidence="2">
    <location>
        <begin position="26"/>
        <end position="176"/>
    </location>
</feature>
<dbReference type="AlphaFoldDB" id="I4ALY4"/>
<dbReference type="Proteomes" id="UP000006054">
    <property type="component" value="Chromosome"/>
</dbReference>
<evidence type="ECO:0000313" key="4">
    <source>
        <dbReference type="Proteomes" id="UP000006054"/>
    </source>
</evidence>
<evidence type="ECO:0000313" key="3">
    <source>
        <dbReference type="EMBL" id="AFM04969.1"/>
    </source>
</evidence>
<organism evidence="3 4">
    <name type="scientific">Bernardetia litoralis (strain ATCC 23117 / DSM 6794 / NBRC 15988 / NCIMB 1366 / Fx l1 / Sio-4)</name>
    <name type="common">Flexibacter litoralis</name>
    <dbReference type="NCBI Taxonomy" id="880071"/>
    <lineage>
        <taxon>Bacteria</taxon>
        <taxon>Pseudomonadati</taxon>
        <taxon>Bacteroidota</taxon>
        <taxon>Cytophagia</taxon>
        <taxon>Cytophagales</taxon>
        <taxon>Bernardetiaceae</taxon>
        <taxon>Bernardetia</taxon>
    </lineage>
</organism>
<reference evidence="4" key="1">
    <citation type="submission" date="2012-06" db="EMBL/GenBank/DDBJ databases">
        <title>The complete genome of Flexibacter litoralis DSM 6794.</title>
        <authorList>
            <person name="Lucas S."/>
            <person name="Copeland A."/>
            <person name="Lapidus A."/>
            <person name="Glavina del Rio T."/>
            <person name="Dalin E."/>
            <person name="Tice H."/>
            <person name="Bruce D."/>
            <person name="Goodwin L."/>
            <person name="Pitluck S."/>
            <person name="Peters L."/>
            <person name="Ovchinnikova G."/>
            <person name="Lu M."/>
            <person name="Kyrpides N."/>
            <person name="Mavromatis K."/>
            <person name="Ivanova N."/>
            <person name="Brettin T."/>
            <person name="Detter J.C."/>
            <person name="Han C."/>
            <person name="Larimer F."/>
            <person name="Land M."/>
            <person name="Hauser L."/>
            <person name="Markowitz V."/>
            <person name="Cheng J.-F."/>
            <person name="Hugenholtz P."/>
            <person name="Woyke T."/>
            <person name="Wu D."/>
            <person name="Spring S."/>
            <person name="Lang E."/>
            <person name="Kopitz M."/>
            <person name="Brambilla E."/>
            <person name="Klenk H.-P."/>
            <person name="Eisen J.A."/>
        </authorList>
    </citation>
    <scope>NUCLEOTIDE SEQUENCE [LARGE SCALE GENOMIC DNA]</scope>
    <source>
        <strain evidence="4">ATCC 23117 / DSM 6794 / NBRC 15988 / NCIMB 1366 / Sio-4</strain>
    </source>
</reference>
<keyword evidence="4" id="KW-1185">Reference proteome</keyword>
<proteinExistence type="predicted"/>
<dbReference type="eggNOG" id="ENOG50303EG">
    <property type="taxonomic scope" value="Bacteria"/>
</dbReference>
<gene>
    <name evidence="3" type="ordered locus">Fleli_2606</name>
</gene>